<dbReference type="EMBL" id="QJVD01000001">
    <property type="protein sequence ID" value="PYI69782.1"/>
    <property type="molecule type" value="Genomic_DNA"/>
</dbReference>
<accession>A0A2V5LFC5</accession>
<sequence length="225" mass="24389">MTMKITRVSLPVRSASLWFDFFNQRLQLAEGRGDMSPSIQLGSTRVEFRQDDGQIGDHHLAFTIPEAKFGQAKRWIGERTTVLSRDGADEFECSPAWNAHSVYFEGPDGAVLELIARRELPPGQTGEFTSASLLAVSEVGVAVSSVPESASALATSAELHPYTESPDETFGAVGTTEGLLILVVEGRTWFPTSDKIAAYGRIDIDATGHNPGRYLVGSSTLTIRD</sequence>
<reference evidence="1 2" key="1">
    <citation type="submission" date="2018-05" db="EMBL/GenBank/DDBJ databases">
        <title>Genetic diversity of glacier-inhabiting Cryobacterium bacteria in China and description of Cryobacterium mengkeensis sp. nov. and Arthrobacter glacialis sp. nov.</title>
        <authorList>
            <person name="Liu Q."/>
            <person name="Xin Y.-H."/>
        </authorList>
    </citation>
    <scope>NUCLEOTIDE SEQUENCE [LARGE SCALE GENOMIC DNA]</scope>
    <source>
        <strain evidence="1 2">LI2</strain>
    </source>
</reference>
<keyword evidence="2" id="KW-1185">Reference proteome</keyword>
<dbReference type="Proteomes" id="UP000247832">
    <property type="component" value="Unassembled WGS sequence"/>
</dbReference>
<dbReference type="SUPFAM" id="SSF54593">
    <property type="entry name" value="Glyoxalase/Bleomycin resistance protein/Dihydroxybiphenyl dioxygenase"/>
    <property type="match status" value="1"/>
</dbReference>
<dbReference type="Gene3D" id="3.10.180.10">
    <property type="entry name" value="2,3-Dihydroxybiphenyl 1,2-Dioxygenase, domain 1"/>
    <property type="match status" value="1"/>
</dbReference>
<dbReference type="RefSeq" id="WP_110499205.1">
    <property type="nucleotide sequence ID" value="NZ_QJVD01000001.1"/>
</dbReference>
<evidence type="ECO:0000313" key="2">
    <source>
        <dbReference type="Proteomes" id="UP000247832"/>
    </source>
</evidence>
<dbReference type="InterPro" id="IPR029068">
    <property type="entry name" value="Glyas_Bleomycin-R_OHBP_Dase"/>
</dbReference>
<evidence type="ECO:0000313" key="1">
    <source>
        <dbReference type="EMBL" id="PYI69782.1"/>
    </source>
</evidence>
<comment type="caution">
    <text evidence="1">The sequence shown here is derived from an EMBL/GenBank/DDBJ whole genome shotgun (WGS) entry which is preliminary data.</text>
</comment>
<evidence type="ECO:0008006" key="3">
    <source>
        <dbReference type="Google" id="ProtNLM"/>
    </source>
</evidence>
<name>A0A2V5LFC5_9MICC</name>
<proteinExistence type="predicted"/>
<gene>
    <name evidence="1" type="ORF">CVV68_01350</name>
</gene>
<protein>
    <recommendedName>
        <fullName evidence="3">VOC domain-containing protein</fullName>
    </recommendedName>
</protein>
<dbReference type="OrthoDB" id="9798430at2"/>
<organism evidence="1 2">
    <name type="scientific">Arthrobacter livingstonensis</name>
    <dbReference type="NCBI Taxonomy" id="670078"/>
    <lineage>
        <taxon>Bacteria</taxon>
        <taxon>Bacillati</taxon>
        <taxon>Actinomycetota</taxon>
        <taxon>Actinomycetes</taxon>
        <taxon>Micrococcales</taxon>
        <taxon>Micrococcaceae</taxon>
        <taxon>Arthrobacter</taxon>
    </lineage>
</organism>
<dbReference type="AlphaFoldDB" id="A0A2V5LFC5"/>